<organism evidence="7 8">
    <name type="scientific">Parazoarcus communis SWub3 = DSM 12120</name>
    <dbReference type="NCBI Taxonomy" id="1121029"/>
    <lineage>
        <taxon>Bacteria</taxon>
        <taxon>Pseudomonadati</taxon>
        <taxon>Pseudomonadota</taxon>
        <taxon>Betaproteobacteria</taxon>
        <taxon>Rhodocyclales</taxon>
        <taxon>Zoogloeaceae</taxon>
        <taxon>Parazoarcus</taxon>
    </lineage>
</organism>
<dbReference type="AlphaFoldDB" id="A0A323UTA0"/>
<comment type="similarity">
    <text evidence="4">Belongs to the YcgR family.</text>
</comment>
<evidence type="ECO:0000259" key="6">
    <source>
        <dbReference type="Pfam" id="PF07317"/>
    </source>
</evidence>
<dbReference type="Gene3D" id="2.30.110.10">
    <property type="entry name" value="Electron Transport, Fmn-binding Protein, Chain A"/>
    <property type="match status" value="1"/>
</dbReference>
<name>A0A323UTA0_9RHOO</name>
<reference evidence="7 8" key="1">
    <citation type="submission" date="2018-06" db="EMBL/GenBank/DDBJ databases">
        <title>Azoarcus communis strain SWub3 genome.</title>
        <authorList>
            <person name="Zorraquino Salvo V."/>
            <person name="Toubiana D."/>
            <person name="Blumwald E."/>
        </authorList>
    </citation>
    <scope>NUCLEOTIDE SEQUENCE [LARGE SCALE GENOMIC DNA]</scope>
    <source>
        <strain evidence="7 8">SWub3</strain>
    </source>
</reference>
<dbReference type="Proteomes" id="UP000248259">
    <property type="component" value="Unassembled WGS sequence"/>
</dbReference>
<evidence type="ECO:0000256" key="2">
    <source>
        <dbReference type="ARBA" id="ARBA00022741"/>
    </source>
</evidence>
<dbReference type="InterPro" id="IPR009875">
    <property type="entry name" value="PilZ_domain"/>
</dbReference>
<dbReference type="GO" id="GO:0009425">
    <property type="term" value="C:bacterial-type flagellum basal body"/>
    <property type="evidence" value="ECO:0007669"/>
    <property type="project" value="UniProtKB-SubCell"/>
</dbReference>
<dbReference type="HAMAP" id="MF_01457">
    <property type="entry name" value="YcgR"/>
    <property type="match status" value="1"/>
</dbReference>
<dbReference type="GO" id="GO:0071945">
    <property type="term" value="P:regulation of bacterial-type flagellum-dependent cell motility by regulation of motor speed"/>
    <property type="evidence" value="ECO:0007669"/>
    <property type="project" value="UniProtKB-UniRule"/>
</dbReference>
<keyword evidence="7" id="KW-0966">Cell projection</keyword>
<dbReference type="Pfam" id="PF07238">
    <property type="entry name" value="PilZ"/>
    <property type="match status" value="1"/>
</dbReference>
<accession>A0A323UTA0</accession>
<dbReference type="GO" id="GO:0035438">
    <property type="term" value="F:cyclic-di-GMP binding"/>
    <property type="evidence" value="ECO:0007669"/>
    <property type="project" value="UniProtKB-UniRule"/>
</dbReference>
<comment type="caution">
    <text evidence="7">The sequence shown here is derived from an EMBL/GenBank/DDBJ whole genome shotgun (WGS) entry which is preliminary data.</text>
</comment>
<dbReference type="RefSeq" id="WP_110526107.1">
    <property type="nucleotide sequence ID" value="NZ_QKOE01000011.1"/>
</dbReference>
<evidence type="ECO:0000259" key="5">
    <source>
        <dbReference type="Pfam" id="PF07238"/>
    </source>
</evidence>
<keyword evidence="8" id="KW-1185">Reference proteome</keyword>
<gene>
    <name evidence="4" type="primary">ycgR</name>
    <name evidence="7" type="ORF">DNK49_14785</name>
</gene>
<keyword evidence="7" id="KW-0969">Cilium</keyword>
<evidence type="ECO:0000256" key="1">
    <source>
        <dbReference type="ARBA" id="ARBA00022636"/>
    </source>
</evidence>
<keyword evidence="2 4" id="KW-0547">Nucleotide-binding</keyword>
<dbReference type="InterPro" id="IPR012349">
    <property type="entry name" value="Split_barrel_FMN-bd"/>
</dbReference>
<keyword evidence="1 4" id="KW-0973">c-di-GMP</keyword>
<dbReference type="GO" id="GO:0071973">
    <property type="term" value="P:bacterial-type flagellum-dependent cell motility"/>
    <property type="evidence" value="ECO:0007669"/>
    <property type="project" value="UniProtKB-UniRule"/>
</dbReference>
<keyword evidence="7" id="KW-0282">Flagellum</keyword>
<evidence type="ECO:0000256" key="4">
    <source>
        <dbReference type="HAMAP-Rule" id="MF_01457"/>
    </source>
</evidence>
<evidence type="ECO:0000313" key="7">
    <source>
        <dbReference type="EMBL" id="PZA15734.1"/>
    </source>
</evidence>
<evidence type="ECO:0000313" key="8">
    <source>
        <dbReference type="Proteomes" id="UP000248259"/>
    </source>
</evidence>
<dbReference type="OrthoDB" id="5572581at2"/>
<comment type="subcellular location">
    <subcellularLocation>
        <location evidence="4">Bacterial flagellum basal body</location>
    </subcellularLocation>
</comment>
<dbReference type="Gene3D" id="2.40.10.220">
    <property type="entry name" value="predicted glycosyltransferase like domains"/>
    <property type="match status" value="1"/>
</dbReference>
<dbReference type="InterPro" id="IPR023787">
    <property type="entry name" value="T3SS_YcgR"/>
</dbReference>
<dbReference type="EMBL" id="QKOE01000011">
    <property type="protein sequence ID" value="PZA15734.1"/>
    <property type="molecule type" value="Genomic_DNA"/>
</dbReference>
<feature type="domain" description="Type III secretion system flagellar brake protein YcgR PilZN" evidence="6">
    <location>
        <begin position="21"/>
        <end position="126"/>
    </location>
</feature>
<sequence length="258" mass="29050">MSTDTDLTRIELLSTEDDERYQVRDPIEIRHLLSTLVTRRALITARQNPGNQSFLTALLAVNNDGTLLLDGSAEETINEWVQMAAQLTCITQLQNVRIQFNVDTPARIAYEGRPAFRTALPGSVLRLQRREFYRLQTPVTQTVNCIIPLSTTTGTQVTVSVRIIDISGGGVAVAVPPREMEFAPHMEFPGCALHLPDVEPISTRLVVRNVFRLVNRNGVEMLRAGCQFLDLPAHADSQIQRYILKIERERNARERGNY</sequence>
<evidence type="ECO:0000256" key="3">
    <source>
        <dbReference type="ARBA" id="ARBA00023143"/>
    </source>
</evidence>
<proteinExistence type="inferred from homology"/>
<comment type="function">
    <text evidence="4">Acts as a flagellar brake, regulating swimming and swarming in a bis-(3'-5') cyclic diguanylic acid (c-di-GMP)-dependent manner. Binds 1 c-di-GMP dimer per subunit. Increasing levels of c-di-GMP lead to decreased motility.</text>
</comment>
<comment type="subunit">
    <text evidence="4">Monomer. Interacts with the flagellar basal bodies.</text>
</comment>
<dbReference type="InterPro" id="IPR009926">
    <property type="entry name" value="T3SS_YcgR_PilZN"/>
</dbReference>
<keyword evidence="3 4" id="KW-0975">Bacterial flagellum</keyword>
<dbReference type="Pfam" id="PF07317">
    <property type="entry name" value="PilZN"/>
    <property type="match status" value="1"/>
</dbReference>
<feature type="domain" description="PilZ" evidence="5">
    <location>
        <begin position="128"/>
        <end position="244"/>
    </location>
</feature>
<protein>
    <recommendedName>
        <fullName evidence="4">Flagellar brake protein YcgR</fullName>
    </recommendedName>
    <alternativeName>
        <fullName evidence="4">Cyclic di-GMP binding protein YcgR</fullName>
    </alternativeName>
</protein>